<organism evidence="2 3">
    <name type="scientific">Capsaspora owczarzaki (strain ATCC 30864)</name>
    <dbReference type="NCBI Taxonomy" id="595528"/>
    <lineage>
        <taxon>Eukaryota</taxon>
        <taxon>Filasterea</taxon>
        <taxon>Capsaspora</taxon>
    </lineage>
</organism>
<feature type="region of interest" description="Disordered" evidence="1">
    <location>
        <begin position="1"/>
        <end position="83"/>
    </location>
</feature>
<accession>A0A0D2WQ87</accession>
<feature type="compositionally biased region" description="Low complexity" evidence="1">
    <location>
        <begin position="43"/>
        <end position="54"/>
    </location>
</feature>
<evidence type="ECO:0000313" key="2">
    <source>
        <dbReference type="EMBL" id="KJE93770.1"/>
    </source>
</evidence>
<name>A0A0D2WQ87_CAPO3</name>
<feature type="compositionally biased region" description="Pro residues" evidence="1">
    <location>
        <begin position="32"/>
        <end position="42"/>
    </location>
</feature>
<gene>
    <name evidence="2" type="ORF">CAOG_004517</name>
</gene>
<dbReference type="Proteomes" id="UP000008743">
    <property type="component" value="Unassembled WGS sequence"/>
</dbReference>
<protein>
    <submittedName>
        <fullName evidence="2">Uncharacterized protein</fullName>
    </submittedName>
</protein>
<feature type="compositionally biased region" description="Basic and acidic residues" evidence="1">
    <location>
        <begin position="131"/>
        <end position="141"/>
    </location>
</feature>
<sequence>MSNAAAPAGVGSASASAIAAMPCTPSPDANPNQPPAAHPAPPSSSSSVPTLPAAHARPNPILSPASTAILQSASGTNPASTITASSATTPASVLMAPADHHHHHHHGHDSPSSSFSSASSSSHHSAASSPDHSHREQHEDGADADADADAERPASGPPSCALTPTSEASSAASIPAAAAAAAAHTREAPDLHLAADSMRVAKQVVVINQRVLRLYPPEICLALARLLQLVEHYRAQLDALLGARQDLPKLIQSDSLMLLFRLRAIRLHNCHVQYIGWLLREFANLFHEAKLIFIDHPFPNSEICYFAFIGGLTHALESATILASQLPVSSVVAASVGEMPASFPQVLPGFAAPAFEQVRAFLSSFQHPTATEPGSASRAARPAISPLQLPSEQQLASSAADLSALAGAPSSSASAAAAAATSAAVPTSPHDLLVVPADSTASTSLSLSSSASTTTTAPYLNVPSAADASDMALSQAALEAFQEIIAEEVVAHLPMLQCNQDLITTSV</sequence>
<feature type="compositionally biased region" description="Low complexity" evidence="1">
    <location>
        <begin position="110"/>
        <end position="130"/>
    </location>
</feature>
<dbReference type="InParanoid" id="A0A0D2WQ87"/>
<keyword evidence="3" id="KW-1185">Reference proteome</keyword>
<evidence type="ECO:0000256" key="1">
    <source>
        <dbReference type="SAM" id="MobiDB-lite"/>
    </source>
</evidence>
<proteinExistence type="predicted"/>
<dbReference type="AlphaFoldDB" id="A0A0D2WQ87"/>
<feature type="region of interest" description="Disordered" evidence="1">
    <location>
        <begin position="99"/>
        <end position="168"/>
    </location>
</feature>
<feature type="compositionally biased region" description="Low complexity" evidence="1">
    <location>
        <begin position="1"/>
        <end position="31"/>
    </location>
</feature>
<evidence type="ECO:0000313" key="3">
    <source>
        <dbReference type="Proteomes" id="UP000008743"/>
    </source>
</evidence>
<dbReference type="EMBL" id="KE346366">
    <property type="protein sequence ID" value="KJE93770.1"/>
    <property type="molecule type" value="Genomic_DNA"/>
</dbReference>
<feature type="compositionally biased region" description="Polar residues" evidence="1">
    <location>
        <begin position="64"/>
        <end position="77"/>
    </location>
</feature>
<reference evidence="3" key="1">
    <citation type="submission" date="2011-02" db="EMBL/GenBank/DDBJ databases">
        <title>The Genome Sequence of Capsaspora owczarzaki ATCC 30864.</title>
        <authorList>
            <person name="Russ C."/>
            <person name="Cuomo C."/>
            <person name="Burger G."/>
            <person name="Gray M.W."/>
            <person name="Holland P.W.H."/>
            <person name="King N."/>
            <person name="Lang F.B.F."/>
            <person name="Roger A.J."/>
            <person name="Ruiz-Trillo I."/>
            <person name="Young S.K."/>
            <person name="Zeng Q."/>
            <person name="Gargeya S."/>
            <person name="Alvarado L."/>
            <person name="Berlin A."/>
            <person name="Chapman S.B."/>
            <person name="Chen Z."/>
            <person name="Freedman E."/>
            <person name="Gellesch M."/>
            <person name="Goldberg J."/>
            <person name="Griggs A."/>
            <person name="Gujja S."/>
            <person name="Heilman E."/>
            <person name="Heiman D."/>
            <person name="Howarth C."/>
            <person name="Mehta T."/>
            <person name="Neiman D."/>
            <person name="Pearson M."/>
            <person name="Roberts A."/>
            <person name="Saif S."/>
            <person name="Shea T."/>
            <person name="Shenoy N."/>
            <person name="Sisk P."/>
            <person name="Stolte C."/>
            <person name="Sykes S."/>
            <person name="White J."/>
            <person name="Yandava C."/>
            <person name="Haas B."/>
            <person name="Nusbaum C."/>
            <person name="Birren B."/>
        </authorList>
    </citation>
    <scope>NUCLEOTIDE SEQUENCE</scope>
    <source>
        <strain evidence="3">ATCC 30864</strain>
    </source>
</reference>